<organism evidence="1">
    <name type="scientific">Eutreptiella gymnastica</name>
    <dbReference type="NCBI Taxonomy" id="73025"/>
    <lineage>
        <taxon>Eukaryota</taxon>
        <taxon>Discoba</taxon>
        <taxon>Euglenozoa</taxon>
        <taxon>Euglenida</taxon>
        <taxon>Spirocuta</taxon>
        <taxon>Euglenophyceae</taxon>
        <taxon>Eutreptiales</taxon>
        <taxon>Eutreptiaceae</taxon>
        <taxon>Eutreptiella</taxon>
    </lineage>
</organism>
<dbReference type="EMBL" id="HBJA01030592">
    <property type="protein sequence ID" value="CAE0798967.1"/>
    <property type="molecule type" value="Transcribed_RNA"/>
</dbReference>
<reference evidence="1" key="1">
    <citation type="submission" date="2021-01" db="EMBL/GenBank/DDBJ databases">
        <authorList>
            <person name="Corre E."/>
            <person name="Pelletier E."/>
            <person name="Niang G."/>
            <person name="Scheremetjew M."/>
            <person name="Finn R."/>
            <person name="Kale V."/>
            <person name="Holt S."/>
            <person name="Cochrane G."/>
            <person name="Meng A."/>
            <person name="Brown T."/>
            <person name="Cohen L."/>
        </authorList>
    </citation>
    <scope>NUCLEOTIDE SEQUENCE</scope>
    <source>
        <strain evidence="1">CCMP1594</strain>
    </source>
</reference>
<evidence type="ECO:0000313" key="1">
    <source>
        <dbReference type="EMBL" id="CAE0798967.1"/>
    </source>
</evidence>
<proteinExistence type="predicted"/>
<dbReference type="AlphaFoldDB" id="A0A7S4CJR8"/>
<gene>
    <name evidence="1" type="ORF">EGYM00163_LOCUS10088</name>
</gene>
<accession>A0A7S4CJR8</accession>
<protein>
    <submittedName>
        <fullName evidence="1">Uncharacterized protein</fullName>
    </submittedName>
</protein>
<name>A0A7S4CJR8_9EUGL</name>
<sequence>MHSKESPCRAKHQKLSAQITGLVEPDCRLQRGPPMQRGTLHRTERNQRWYFGVVSYLHPHRSYIYRLHFDTGEGRLPPSPLCKPRFVQAHGAIASPAFGDMDLRSHFLGRAEATAFPVGMIWSLETGHDNEDNRSRE</sequence>